<name>A0A086JKK5_TOXGO</name>
<dbReference type="InterPro" id="IPR029016">
    <property type="entry name" value="GAF-like_dom_sf"/>
</dbReference>
<sequence>MAGLTVSSRHLLNSLQEEDKHQGTIPVSQEKEKQNRISSILLRGGMHLARNSLSATDAESAARLGSDQVVAECDVLIPDQDDDDSQGLSESYTIESLEILETIIHKEIRKHSCKRWLGVVAADLERQASMFQQLCFKTLKEALVFFLVTRNVRLLNGPKEFVPQWLQLLTEILEVERATVFLWDSNQGELYSRCATGGLSQAIRLKSGCGIAGVVYATGQPMIVEKAYCHPRFNPVIDKKTHFRTRNICCVPLRLGDKIIGCVQLLNKLHGLNFVNDDISFLQTVSDYVGHVFTYSPFLDNADAILHSEEVWSTHALHAMIPKGPSAVRFSSEPLQSPEGNPALHWLTSAIADALDAEHCSIWMNTPGSLTLQATTLQQELADDPRPRSALAERVTEFGTCVNVVDAARDTRFKADSERPSPHTTRTMVCIPLMPEDQDADEKPTGCIQLFNKLQDRVFNTLDIQKLQGFEQVINSMHAGGCRVLSLSCALSHMKEIFSKFPAATLLVDRRGVVVQANSEASWIMRKLAANKDVDADTLGVIRNNSSCIDKNFPVGLCLSDLW</sequence>
<feature type="domain" description="GAF" evidence="1">
    <location>
        <begin position="339"/>
        <end position="499"/>
    </location>
</feature>
<dbReference type="Gene3D" id="3.30.450.40">
    <property type="match status" value="2"/>
</dbReference>
<dbReference type="SMART" id="SM00065">
    <property type="entry name" value="GAF"/>
    <property type="match status" value="2"/>
</dbReference>
<dbReference type="Proteomes" id="UP000028838">
    <property type="component" value="Unassembled WGS sequence"/>
</dbReference>
<dbReference type="InterPro" id="IPR003018">
    <property type="entry name" value="GAF"/>
</dbReference>
<dbReference type="EMBL" id="AEYH02002970">
    <property type="protein sequence ID" value="KFG32673.1"/>
    <property type="molecule type" value="Genomic_DNA"/>
</dbReference>
<reference evidence="2 3" key="1">
    <citation type="submission" date="2014-07" db="EMBL/GenBank/DDBJ databases">
        <authorList>
            <person name="Sibley D."/>
            <person name="Venepally P."/>
            <person name="Karamycheva S."/>
            <person name="Hadjithomas M."/>
            <person name="Khan A."/>
            <person name="Brunk B."/>
            <person name="Roos D."/>
            <person name="Caler E."/>
            <person name="Lorenzi H."/>
        </authorList>
    </citation>
    <scope>NUCLEOTIDE SEQUENCE [LARGE SCALE GENOMIC DNA]</scope>
    <source>
        <strain evidence="2 3">FOU</strain>
    </source>
</reference>
<dbReference type="Pfam" id="PF01590">
    <property type="entry name" value="GAF"/>
    <property type="match status" value="2"/>
</dbReference>
<feature type="domain" description="GAF" evidence="1">
    <location>
        <begin position="157"/>
        <end position="309"/>
    </location>
</feature>
<evidence type="ECO:0000313" key="2">
    <source>
        <dbReference type="EMBL" id="KFG32673.1"/>
    </source>
</evidence>
<gene>
    <name evidence="2" type="ORF">TGFOU_200300</name>
</gene>
<proteinExistence type="predicted"/>
<comment type="caution">
    <text evidence="2">The sequence shown here is derived from an EMBL/GenBank/DDBJ whole genome shotgun (WGS) entry which is preliminary data.</text>
</comment>
<organism evidence="2 3">
    <name type="scientific">Toxoplasma gondii FOU</name>
    <dbReference type="NCBI Taxonomy" id="943167"/>
    <lineage>
        <taxon>Eukaryota</taxon>
        <taxon>Sar</taxon>
        <taxon>Alveolata</taxon>
        <taxon>Apicomplexa</taxon>
        <taxon>Conoidasida</taxon>
        <taxon>Coccidia</taxon>
        <taxon>Eucoccidiorida</taxon>
        <taxon>Eimeriorina</taxon>
        <taxon>Sarcocystidae</taxon>
        <taxon>Toxoplasma</taxon>
    </lineage>
</organism>
<evidence type="ECO:0000313" key="3">
    <source>
        <dbReference type="Proteomes" id="UP000028838"/>
    </source>
</evidence>
<evidence type="ECO:0000259" key="1">
    <source>
        <dbReference type="SMART" id="SM00065"/>
    </source>
</evidence>
<dbReference type="SUPFAM" id="SSF55781">
    <property type="entry name" value="GAF domain-like"/>
    <property type="match status" value="2"/>
</dbReference>
<dbReference type="VEuPathDB" id="ToxoDB:TGFOU_200300"/>
<protein>
    <submittedName>
        <fullName evidence="2">Putative 3'5'-cyclic nucleotide phosphodiesterase family, related protein</fullName>
    </submittedName>
</protein>
<dbReference type="AlphaFoldDB" id="A0A086JKK5"/>
<accession>A0A086JKK5</accession>
<dbReference type="OrthoDB" id="430821at2759"/>